<accession>A0A9E7N849</accession>
<dbReference type="EMBL" id="CP100355">
    <property type="protein sequence ID" value="UTF52621.1"/>
    <property type="molecule type" value="Genomic_DNA"/>
</dbReference>
<dbReference type="AlphaFoldDB" id="A0A9E7N849"/>
<reference evidence="2" key="1">
    <citation type="submission" date="2022-06" db="EMBL/GenBank/DDBJ databases">
        <title>Diverse halophilic archaea isolated from saline environments.</title>
        <authorList>
            <person name="Cui H.-L."/>
        </authorList>
    </citation>
    <scope>NUCLEOTIDE SEQUENCE</scope>
    <source>
        <strain evidence="2">WLHS1</strain>
    </source>
</reference>
<keyword evidence="1" id="KW-0812">Transmembrane</keyword>
<feature type="transmembrane region" description="Helical" evidence="1">
    <location>
        <begin position="6"/>
        <end position="28"/>
    </location>
</feature>
<keyword evidence="3" id="KW-1185">Reference proteome</keyword>
<evidence type="ECO:0000256" key="1">
    <source>
        <dbReference type="SAM" id="Phobius"/>
    </source>
</evidence>
<protein>
    <submittedName>
        <fullName evidence="2">Uncharacterized protein</fullName>
    </submittedName>
</protein>
<dbReference type="Proteomes" id="UP001056855">
    <property type="component" value="Chromosome"/>
</dbReference>
<dbReference type="InterPro" id="IPR055934">
    <property type="entry name" value="DUF7512"/>
</dbReference>
<name>A0A9E7N849_9EURY</name>
<organism evidence="2 3">
    <name type="scientific">Natronosalvus rutilus</name>
    <dbReference type="NCBI Taxonomy" id="2953753"/>
    <lineage>
        <taxon>Archaea</taxon>
        <taxon>Methanobacteriati</taxon>
        <taxon>Methanobacteriota</taxon>
        <taxon>Stenosarchaea group</taxon>
        <taxon>Halobacteria</taxon>
        <taxon>Halobacteriales</taxon>
        <taxon>Natrialbaceae</taxon>
        <taxon>Natronosalvus</taxon>
    </lineage>
</organism>
<keyword evidence="1" id="KW-1133">Transmembrane helix</keyword>
<proteinExistence type="predicted"/>
<evidence type="ECO:0000313" key="2">
    <source>
        <dbReference type="EMBL" id="UTF52621.1"/>
    </source>
</evidence>
<dbReference type="Pfam" id="PF24352">
    <property type="entry name" value="DUF7512"/>
    <property type="match status" value="1"/>
</dbReference>
<gene>
    <name evidence="2" type="ORF">NGM29_12605</name>
</gene>
<keyword evidence="1" id="KW-0472">Membrane</keyword>
<sequence length="83" mass="8720">MTVRVVFVSIPWILIGILLVAAAVPVIRDTHTVPSGTVQAMTIVGVVFAEVIVLYVGYGALVAIVEPSIRDLLGGDSAWNSSD</sequence>
<dbReference type="KEGG" id="sawl:NGM29_12605"/>
<feature type="transmembrane region" description="Helical" evidence="1">
    <location>
        <begin position="40"/>
        <end position="65"/>
    </location>
</feature>
<evidence type="ECO:0000313" key="3">
    <source>
        <dbReference type="Proteomes" id="UP001056855"/>
    </source>
</evidence>